<dbReference type="SUPFAM" id="SSF53850">
    <property type="entry name" value="Periplasmic binding protein-like II"/>
    <property type="match status" value="1"/>
</dbReference>
<comment type="caution">
    <text evidence="1">The sequence shown here is derived from an EMBL/GenBank/DDBJ whole genome shotgun (WGS) entry which is preliminary data.</text>
</comment>
<gene>
    <name evidence="1" type="ORF">PMH09_09825</name>
</gene>
<dbReference type="InterPro" id="IPR050490">
    <property type="entry name" value="Bact_solute-bd_prot1"/>
</dbReference>
<keyword evidence="2" id="KW-1185">Reference proteome</keyword>
<dbReference type="RefSeq" id="WP_283758152.1">
    <property type="nucleotide sequence ID" value="NZ_JAQOSQ010000008.1"/>
</dbReference>
<dbReference type="Proteomes" id="UP001232992">
    <property type="component" value="Unassembled WGS sequence"/>
</dbReference>
<dbReference type="Gene3D" id="3.40.190.10">
    <property type="entry name" value="Periplasmic binding protein-like II"/>
    <property type="match status" value="1"/>
</dbReference>
<dbReference type="PROSITE" id="PS51257">
    <property type="entry name" value="PROKAR_LIPOPROTEIN"/>
    <property type="match status" value="1"/>
</dbReference>
<protein>
    <submittedName>
        <fullName evidence="1">ABC transporter substrate-binding protein</fullName>
    </submittedName>
</protein>
<organism evidence="1 2">
    <name type="scientific">Roseofilum casamattae BLCC-M143</name>
    <dbReference type="NCBI Taxonomy" id="3022442"/>
    <lineage>
        <taxon>Bacteria</taxon>
        <taxon>Bacillati</taxon>
        <taxon>Cyanobacteriota</taxon>
        <taxon>Cyanophyceae</taxon>
        <taxon>Desertifilales</taxon>
        <taxon>Desertifilaceae</taxon>
        <taxon>Roseofilum</taxon>
        <taxon>Roseofilum casamattae</taxon>
    </lineage>
</organism>
<dbReference type="InterPro" id="IPR006059">
    <property type="entry name" value="SBP"/>
</dbReference>
<reference evidence="1 2" key="1">
    <citation type="submission" date="2023-01" db="EMBL/GenBank/DDBJ databases">
        <title>Novel diversity within Roseofilum (Cyanobacteria; Desertifilaceae) from marine benthic mats with descriptions of four novel species.</title>
        <authorList>
            <person name="Wang Y."/>
            <person name="Berthold D.E."/>
            <person name="Hu J."/>
            <person name="Lefler F.W."/>
            <person name="Laughinghouse H.D. IV."/>
        </authorList>
    </citation>
    <scope>NUCLEOTIDE SEQUENCE [LARGE SCALE GENOMIC DNA]</scope>
    <source>
        <strain evidence="1 2">BLCC-M143</strain>
    </source>
</reference>
<dbReference type="PANTHER" id="PTHR43649">
    <property type="entry name" value="ARABINOSE-BINDING PROTEIN-RELATED"/>
    <property type="match status" value="1"/>
</dbReference>
<proteinExistence type="predicted"/>
<sequence length="476" mass="53697">MKINVSLTVSTLVITVLTLCGCGLQKPPITKQEISHTGDTKLSSVEAEDTTKSLTIWWEQGYTPGANEAIRSLVQAWEKQSGIKTTLELRPGRMNAQAKNAIERGNPPNIVGPIYIPLIDRTWESQLTDVADAIAPLQDKFSSIALSTVRSRDRGTDSHTFYGVPIGFSTYYLHYWRPYLDRLGLQQSDIPEDWHEFWQFWEDVGDRIPQSGNKKLNTFCLALSREASDAFAVWLFFLQGHNVEIVDETGNFILDLPANRQGLINTLSQLSRLYQKGLIPADAVGWKAPENNTRFLNHECLLTLNVTLSIPLTQKLPLTPYTQQELHRYESEIVTLDKLPKTANGTPSKVSVSSFMVIIPSNAANREAAKQFLTYLFQPENLQQWTEQVSGRYFPVMPEILETPFWQKTQQDPHLFAAQTIMQNNAYPSDPIYGEIREAEILIDALMATIEGTLSTEDAADRAIARIQEIVEPQEQ</sequence>
<accession>A0ABT7BWD6</accession>
<evidence type="ECO:0000313" key="1">
    <source>
        <dbReference type="EMBL" id="MDJ1183498.1"/>
    </source>
</evidence>
<dbReference type="EMBL" id="JAQOSQ010000008">
    <property type="protein sequence ID" value="MDJ1183498.1"/>
    <property type="molecule type" value="Genomic_DNA"/>
</dbReference>
<name>A0ABT7BWD6_9CYAN</name>
<dbReference type="Pfam" id="PF13416">
    <property type="entry name" value="SBP_bac_8"/>
    <property type="match status" value="1"/>
</dbReference>
<dbReference type="PANTHER" id="PTHR43649:SF12">
    <property type="entry name" value="DIACETYLCHITOBIOSE BINDING PROTEIN DASA"/>
    <property type="match status" value="1"/>
</dbReference>
<evidence type="ECO:0000313" key="2">
    <source>
        <dbReference type="Proteomes" id="UP001232992"/>
    </source>
</evidence>